<reference evidence="1" key="1">
    <citation type="journal article" date="2020" name="Stud. Mycol.">
        <title>101 Dothideomycetes genomes: a test case for predicting lifestyles and emergence of pathogens.</title>
        <authorList>
            <person name="Haridas S."/>
            <person name="Albert R."/>
            <person name="Binder M."/>
            <person name="Bloem J."/>
            <person name="Labutti K."/>
            <person name="Salamov A."/>
            <person name="Andreopoulos B."/>
            <person name="Baker S."/>
            <person name="Barry K."/>
            <person name="Bills G."/>
            <person name="Bluhm B."/>
            <person name="Cannon C."/>
            <person name="Castanera R."/>
            <person name="Culley D."/>
            <person name="Daum C."/>
            <person name="Ezra D."/>
            <person name="Gonzalez J."/>
            <person name="Henrissat B."/>
            <person name="Kuo A."/>
            <person name="Liang C."/>
            <person name="Lipzen A."/>
            <person name="Lutzoni F."/>
            <person name="Magnuson J."/>
            <person name="Mondo S."/>
            <person name="Nolan M."/>
            <person name="Ohm R."/>
            <person name="Pangilinan J."/>
            <person name="Park H.-J."/>
            <person name="Ramirez L."/>
            <person name="Alfaro M."/>
            <person name="Sun H."/>
            <person name="Tritt A."/>
            <person name="Yoshinaga Y."/>
            <person name="Zwiers L.-H."/>
            <person name="Turgeon B."/>
            <person name="Goodwin S."/>
            <person name="Spatafora J."/>
            <person name="Crous P."/>
            <person name="Grigoriev I."/>
        </authorList>
    </citation>
    <scope>NUCLEOTIDE SEQUENCE</scope>
    <source>
        <strain evidence="1">CBS 627.86</strain>
    </source>
</reference>
<proteinExistence type="predicted"/>
<keyword evidence="2" id="KW-1185">Reference proteome</keyword>
<protein>
    <submittedName>
        <fullName evidence="1">Uncharacterized protein</fullName>
    </submittedName>
</protein>
<evidence type="ECO:0000313" key="2">
    <source>
        <dbReference type="Proteomes" id="UP000799770"/>
    </source>
</evidence>
<dbReference type="AlphaFoldDB" id="A0A6A5YFI9"/>
<organism evidence="1 2">
    <name type="scientific">Lophiotrema nucula</name>
    <dbReference type="NCBI Taxonomy" id="690887"/>
    <lineage>
        <taxon>Eukaryota</taxon>
        <taxon>Fungi</taxon>
        <taxon>Dikarya</taxon>
        <taxon>Ascomycota</taxon>
        <taxon>Pezizomycotina</taxon>
        <taxon>Dothideomycetes</taxon>
        <taxon>Pleosporomycetidae</taxon>
        <taxon>Pleosporales</taxon>
        <taxon>Lophiotremataceae</taxon>
        <taxon>Lophiotrema</taxon>
    </lineage>
</organism>
<dbReference type="EMBL" id="ML977379">
    <property type="protein sequence ID" value="KAF2105474.1"/>
    <property type="molecule type" value="Genomic_DNA"/>
</dbReference>
<sequence>MVRNRGGYLKQAPVPRQLKSYASSVHNGRLPTENHTKPATQSRYRIVAPKLPTMSNKDTRVYLQQLLGDPWSVSLDDSGEQGHLSISKDSVTAFHVLLLQDGDIEDAKHIAAQEVLYKSTAMDAVLNFAIYHSTEGKVYFCAIDPHDMEMNDLANCSVQDMSNRLKMYVDANFAVLRPQ</sequence>
<dbReference type="Proteomes" id="UP000799770">
    <property type="component" value="Unassembled WGS sequence"/>
</dbReference>
<gene>
    <name evidence="1" type="ORF">BDV96DRAFT_592384</name>
</gene>
<name>A0A6A5YFI9_9PLEO</name>
<evidence type="ECO:0000313" key="1">
    <source>
        <dbReference type="EMBL" id="KAF2105474.1"/>
    </source>
</evidence>
<dbReference type="OrthoDB" id="3774366at2759"/>
<accession>A0A6A5YFI9</accession>